<dbReference type="AlphaFoldDB" id="A0A7X5QWN4"/>
<evidence type="ECO:0000313" key="5">
    <source>
        <dbReference type="Proteomes" id="UP000518878"/>
    </source>
</evidence>
<protein>
    <submittedName>
        <fullName evidence="4">Phospholipase D family protein</fullName>
    </submittedName>
</protein>
<dbReference type="Gene3D" id="3.30.870.10">
    <property type="entry name" value="Endonuclease Chain A"/>
    <property type="match status" value="3"/>
</dbReference>
<dbReference type="Pfam" id="PF13091">
    <property type="entry name" value="PLDc_2"/>
    <property type="match status" value="2"/>
</dbReference>
<comment type="caution">
    <text evidence="4">The sequence shown here is derived from an EMBL/GenBank/DDBJ whole genome shotgun (WGS) entry which is preliminary data.</text>
</comment>
<dbReference type="PANTHER" id="PTHR21248:SF12">
    <property type="entry name" value="CARDIOLIPIN SYNTHASE C"/>
    <property type="match status" value="1"/>
</dbReference>
<dbReference type="PROSITE" id="PS51257">
    <property type="entry name" value="PROKAR_LIPOPROTEIN"/>
    <property type="match status" value="1"/>
</dbReference>
<gene>
    <name evidence="4" type="ORF">HBF32_14755</name>
</gene>
<dbReference type="GO" id="GO:0032049">
    <property type="term" value="P:cardiolipin biosynthetic process"/>
    <property type="evidence" value="ECO:0007669"/>
    <property type="project" value="UniProtKB-ARBA"/>
</dbReference>
<dbReference type="SUPFAM" id="SSF56024">
    <property type="entry name" value="Phospholipase D/nuclease"/>
    <property type="match status" value="2"/>
</dbReference>
<feature type="compositionally biased region" description="Gly residues" evidence="1">
    <location>
        <begin position="482"/>
        <end position="491"/>
    </location>
</feature>
<dbReference type="Proteomes" id="UP000518878">
    <property type="component" value="Unassembled WGS sequence"/>
</dbReference>
<reference evidence="4 5" key="1">
    <citation type="journal article" date="2006" name="Int. J. Syst. Evol. Microbiol.">
        <title>Dyella yeojuensis sp. nov., isolated from greenhouse soil in Korea.</title>
        <authorList>
            <person name="Kim B.Y."/>
            <person name="Weon H.Y."/>
            <person name="Lee K.H."/>
            <person name="Seok S.J."/>
            <person name="Kwon S.W."/>
            <person name="Go S.J."/>
            <person name="Stackebrandt E."/>
        </authorList>
    </citation>
    <scope>NUCLEOTIDE SEQUENCE [LARGE SCALE GENOMIC DNA]</scope>
    <source>
        <strain evidence="4 5">DSM 17673</strain>
    </source>
</reference>
<dbReference type="CDD" id="cd09111">
    <property type="entry name" value="PLDc_ymdC_like_1"/>
    <property type="match status" value="1"/>
</dbReference>
<keyword evidence="2" id="KW-0732">Signal</keyword>
<evidence type="ECO:0000313" key="4">
    <source>
        <dbReference type="EMBL" id="NID16731.1"/>
    </source>
</evidence>
<dbReference type="EMBL" id="JAAQTL010000001">
    <property type="protein sequence ID" value="NID16731.1"/>
    <property type="molecule type" value="Genomic_DNA"/>
</dbReference>
<dbReference type="PANTHER" id="PTHR21248">
    <property type="entry name" value="CARDIOLIPIN SYNTHASE"/>
    <property type="match status" value="1"/>
</dbReference>
<name>A0A7X5QWN4_9GAMM</name>
<dbReference type="PROSITE" id="PS50035">
    <property type="entry name" value="PLD"/>
    <property type="match status" value="2"/>
</dbReference>
<evidence type="ECO:0000256" key="1">
    <source>
        <dbReference type="SAM" id="MobiDB-lite"/>
    </source>
</evidence>
<organism evidence="4 5">
    <name type="scientific">Luteibacter yeojuensis</name>
    <dbReference type="NCBI Taxonomy" id="345309"/>
    <lineage>
        <taxon>Bacteria</taxon>
        <taxon>Pseudomonadati</taxon>
        <taxon>Pseudomonadota</taxon>
        <taxon>Gammaproteobacteria</taxon>
        <taxon>Lysobacterales</taxon>
        <taxon>Rhodanobacteraceae</taxon>
        <taxon>Luteibacter</taxon>
    </lineage>
</organism>
<evidence type="ECO:0000259" key="3">
    <source>
        <dbReference type="PROSITE" id="PS50035"/>
    </source>
</evidence>
<feature type="chain" id="PRO_5031172412" evidence="2">
    <location>
        <begin position="21"/>
        <end position="657"/>
    </location>
</feature>
<feature type="region of interest" description="Disordered" evidence="1">
    <location>
        <begin position="434"/>
        <end position="494"/>
    </location>
</feature>
<dbReference type="InterPro" id="IPR025202">
    <property type="entry name" value="PLD-like_dom"/>
</dbReference>
<feature type="domain" description="PLD phosphodiesterase" evidence="3">
    <location>
        <begin position="504"/>
        <end position="531"/>
    </location>
</feature>
<dbReference type="SMART" id="SM00155">
    <property type="entry name" value="PLDc"/>
    <property type="match status" value="2"/>
</dbReference>
<feature type="domain" description="PLD phosphodiesterase" evidence="3">
    <location>
        <begin position="190"/>
        <end position="217"/>
    </location>
</feature>
<sequence length="657" mass="72767">MGGMRRFLTLLLLAATLATGGCSLSPARIQKADAVVTLTVDRQDTCDPADASHCATPSPLIDAALEANAASTEAKPVHVATLLEDGESAMAARINLIRAARKSIDVQTYIWEQDDAGKLVLDELVQAARRGVHVRILADQLFSFRDPGLLAALARASDRMEIRLYNPTFHSARTPPLEFAAGILCCFYKFNQRMHNKLLVVDDLIGITGGRNYEDRYFDWDDTFDYIDRDVMVGGPAAREMGASFDQFWTHKRSAPLTHLRDVNRELLADTDDPRHWDPPRYDHPDRVARMVADATDPAWIDEHLVRNTLRMNRVEYLSDLPGKTDEPKRREVRALTRHIMGLVRNAKSEIVLQTPYLVMSKPAQKIFSALGRQPDPPRVVVSTNSLASTDAFAVYALSYKHRKRYLTDYGFEIYELKPHPFNADEDALEGQATGVATPPLEGSIAGSPVDGARGSGAHARRAGRHAGSANIGAPSEDSGLLGIGSRGGRGARNRPAPLLTAGVRFGLHAKSIVVDDTFAMVGTHNFDPRSDHYNTESGVIVYDKRFADRLRDSIMQDTAPGNAWVIAPRRKTIPVLSSINEFIGDVSERLPFFDLWPFRYATSYDLKPGCIPMRWSDPRFFECYEPVGDFPEVDVSLKLIYTRMITAFGSSAAGIL</sequence>
<evidence type="ECO:0000256" key="2">
    <source>
        <dbReference type="SAM" id="SignalP"/>
    </source>
</evidence>
<keyword evidence="5" id="KW-1185">Reference proteome</keyword>
<dbReference type="CDD" id="cd09113">
    <property type="entry name" value="PLDc_ymdC_like_2"/>
    <property type="match status" value="1"/>
</dbReference>
<dbReference type="GO" id="GO:0030572">
    <property type="term" value="F:phosphatidyltransferase activity"/>
    <property type="evidence" value="ECO:0007669"/>
    <property type="project" value="UniProtKB-ARBA"/>
</dbReference>
<feature type="signal peptide" evidence="2">
    <location>
        <begin position="1"/>
        <end position="20"/>
    </location>
</feature>
<dbReference type="InterPro" id="IPR001736">
    <property type="entry name" value="PLipase_D/transphosphatidylase"/>
</dbReference>
<accession>A0A7X5QWN4</accession>
<proteinExistence type="predicted"/>